<feature type="domain" description="TonB-dependent receptor plug" evidence="14">
    <location>
        <begin position="119"/>
        <end position="198"/>
    </location>
</feature>
<dbReference type="InterPro" id="IPR036942">
    <property type="entry name" value="Beta-barrel_TonB_sf"/>
</dbReference>
<evidence type="ECO:0000313" key="16">
    <source>
        <dbReference type="Proteomes" id="UP001597601"/>
    </source>
</evidence>
<evidence type="ECO:0000256" key="1">
    <source>
        <dbReference type="ARBA" id="ARBA00004571"/>
    </source>
</evidence>
<gene>
    <name evidence="15" type="ORF">ACFSYC_18195</name>
</gene>
<keyword evidence="9 10" id="KW-0998">Cell outer membrane</keyword>
<feature type="domain" description="TonB-dependent receptor-like beta-barrel" evidence="13">
    <location>
        <begin position="331"/>
        <end position="817"/>
    </location>
</feature>
<evidence type="ECO:0000256" key="7">
    <source>
        <dbReference type="ARBA" id="ARBA00023136"/>
    </source>
</evidence>
<evidence type="ECO:0000256" key="8">
    <source>
        <dbReference type="ARBA" id="ARBA00023170"/>
    </source>
</evidence>
<evidence type="ECO:0000259" key="14">
    <source>
        <dbReference type="Pfam" id="PF07715"/>
    </source>
</evidence>
<comment type="subcellular location">
    <subcellularLocation>
        <location evidence="1 10">Cell outer membrane</location>
        <topology evidence="1 10">Multi-pass membrane protein</topology>
    </subcellularLocation>
</comment>
<dbReference type="EMBL" id="JBHUON010000030">
    <property type="protein sequence ID" value="MFD2866633.1"/>
    <property type="molecule type" value="Genomic_DNA"/>
</dbReference>
<dbReference type="InterPro" id="IPR012910">
    <property type="entry name" value="Plug_dom"/>
</dbReference>
<dbReference type="SUPFAM" id="SSF49464">
    <property type="entry name" value="Carboxypeptidase regulatory domain-like"/>
    <property type="match status" value="1"/>
</dbReference>
<dbReference type="PANTHER" id="PTHR30069">
    <property type="entry name" value="TONB-DEPENDENT OUTER MEMBRANE RECEPTOR"/>
    <property type="match status" value="1"/>
</dbReference>
<dbReference type="RefSeq" id="WP_377130275.1">
    <property type="nucleotide sequence ID" value="NZ_JBHUON010000030.1"/>
</dbReference>
<feature type="signal peptide" evidence="12">
    <location>
        <begin position="1"/>
        <end position="23"/>
    </location>
</feature>
<dbReference type="InterPro" id="IPR039426">
    <property type="entry name" value="TonB-dep_rcpt-like"/>
</dbReference>
<proteinExistence type="inferred from homology"/>
<evidence type="ECO:0000256" key="4">
    <source>
        <dbReference type="ARBA" id="ARBA00022692"/>
    </source>
</evidence>
<evidence type="ECO:0000256" key="5">
    <source>
        <dbReference type="ARBA" id="ARBA00022729"/>
    </source>
</evidence>
<evidence type="ECO:0000256" key="3">
    <source>
        <dbReference type="ARBA" id="ARBA00022452"/>
    </source>
</evidence>
<dbReference type="InterPro" id="IPR037066">
    <property type="entry name" value="Plug_dom_sf"/>
</dbReference>
<keyword evidence="5 12" id="KW-0732">Signal</keyword>
<keyword evidence="7 10" id="KW-0472">Membrane</keyword>
<dbReference type="Gene3D" id="2.170.130.10">
    <property type="entry name" value="TonB-dependent receptor, plug domain"/>
    <property type="match status" value="1"/>
</dbReference>
<dbReference type="InterPro" id="IPR008969">
    <property type="entry name" value="CarboxyPept-like_regulatory"/>
</dbReference>
<dbReference type="Gene3D" id="2.40.170.20">
    <property type="entry name" value="TonB-dependent receptor, beta-barrel domain"/>
    <property type="match status" value="1"/>
</dbReference>
<dbReference type="Gene3D" id="2.60.40.1120">
    <property type="entry name" value="Carboxypeptidase-like, regulatory domain"/>
    <property type="match status" value="1"/>
</dbReference>
<sequence>MRKYLQKFSVLVFSMLLTVGAFAQSTIKGKVVDAVTKEPLIGATVGVKGTTNGVAVALDGSFKLNANTGVTLVVTYVGYNTKELTATSTNLGEITLDPSSGTMKEVVVSANLNSVAIDRKTPIAVTTVSATFIEEKLGNQEFPEMLKSAPGVMVTKQGGGYGDSRLSIRGFKQANVAVIINGMPINDMENGAVFWSNWSALSDVTSSLQAQRGLGASKVAVPSLGGTVNIVTRTTDAKRGGSVAQSVGTDGYLKTMIALSTGLDEKGWAFTALGTKTQGNGNAGGLNFVGYNYFFNASKVLTDRQTLALTLIGAQQRHGQRSTKSSIETYRLAPQGIKYNPDWGYRDGQVVNVRDNFYTKPILSLNHDWKINDGASLSTVLYASKGTGGGGSSNFSYGSIPRTGDSYSPFDIDAVQDANVANPDGSAINYLRAARNDHEWYGAISTLKKKLTPEIDLLAGVDLRYYIGRHFTEVTDLLGARYLIDNRTGTGAGDINNPIKNARVGDKIIYNNDSNVAWQGGFLQAEYSKNDLSAFISVAGSNTSYKRIDHFNYLDTDPLQTTPNKNYFGYQAKGGANYNLDANHNVFANVGYLTRAPFFNVAFVNNTNVPNPVAKNEKLLSYELGYGFRSAIFSANVNLYRTDYKDRSSAPRQATQNGQTYYANITGINELHQGVEVDFKLRPVKEITLSGFLSIGDWTYTNSVGPVTVFDETNQPVPGQTAVYYNLKGLKVGDQAQTTGGLNLDVSVAEDLKIGGNWNYYANYYSDFSYTSASTTSPNGAPLNTWKMPAYHLFDLNAVFKFKFAGLNSELIGNMNNVFNTNYVSDALDAANSGKAVNSVVFYGIGRTITTTLKVKF</sequence>
<dbReference type="Pfam" id="PF07715">
    <property type="entry name" value="Plug"/>
    <property type="match status" value="1"/>
</dbReference>
<accession>A0ABW5XUJ8</accession>
<keyword evidence="2 10" id="KW-0813">Transport</keyword>
<keyword evidence="4 10" id="KW-0812">Transmembrane</keyword>
<evidence type="ECO:0000256" key="12">
    <source>
        <dbReference type="SAM" id="SignalP"/>
    </source>
</evidence>
<evidence type="ECO:0000259" key="13">
    <source>
        <dbReference type="Pfam" id="PF00593"/>
    </source>
</evidence>
<evidence type="ECO:0000256" key="2">
    <source>
        <dbReference type="ARBA" id="ARBA00022448"/>
    </source>
</evidence>
<keyword evidence="6 11" id="KW-0798">TonB box</keyword>
<dbReference type="InterPro" id="IPR000531">
    <property type="entry name" value="Beta-barrel_TonB"/>
</dbReference>
<keyword evidence="16" id="KW-1185">Reference proteome</keyword>
<dbReference type="Proteomes" id="UP001597601">
    <property type="component" value="Unassembled WGS sequence"/>
</dbReference>
<keyword evidence="3 10" id="KW-1134">Transmembrane beta strand</keyword>
<evidence type="ECO:0000313" key="15">
    <source>
        <dbReference type="EMBL" id="MFD2866633.1"/>
    </source>
</evidence>
<name>A0ABW5XUJ8_9SPHI</name>
<keyword evidence="8 15" id="KW-0675">Receptor</keyword>
<organism evidence="15 16">
    <name type="scientific">Mucilaginibacter antarcticus</name>
    <dbReference type="NCBI Taxonomy" id="1855725"/>
    <lineage>
        <taxon>Bacteria</taxon>
        <taxon>Pseudomonadati</taxon>
        <taxon>Bacteroidota</taxon>
        <taxon>Sphingobacteriia</taxon>
        <taxon>Sphingobacteriales</taxon>
        <taxon>Sphingobacteriaceae</taxon>
        <taxon>Mucilaginibacter</taxon>
    </lineage>
</organism>
<comment type="similarity">
    <text evidence="10 11">Belongs to the TonB-dependent receptor family.</text>
</comment>
<dbReference type="PANTHER" id="PTHR30069:SF29">
    <property type="entry name" value="HEMOGLOBIN AND HEMOGLOBIN-HAPTOGLOBIN-BINDING PROTEIN 1-RELATED"/>
    <property type="match status" value="1"/>
</dbReference>
<reference evidence="16" key="1">
    <citation type="journal article" date="2019" name="Int. J. Syst. Evol. Microbiol.">
        <title>The Global Catalogue of Microorganisms (GCM) 10K type strain sequencing project: providing services to taxonomists for standard genome sequencing and annotation.</title>
        <authorList>
            <consortium name="The Broad Institute Genomics Platform"/>
            <consortium name="The Broad Institute Genome Sequencing Center for Infectious Disease"/>
            <person name="Wu L."/>
            <person name="Ma J."/>
        </authorList>
    </citation>
    <scope>NUCLEOTIDE SEQUENCE [LARGE SCALE GENOMIC DNA]</scope>
    <source>
        <strain evidence="16">KCTC 52232</strain>
    </source>
</reference>
<evidence type="ECO:0000256" key="10">
    <source>
        <dbReference type="PROSITE-ProRule" id="PRU01360"/>
    </source>
</evidence>
<evidence type="ECO:0000256" key="9">
    <source>
        <dbReference type="ARBA" id="ARBA00023237"/>
    </source>
</evidence>
<dbReference type="PROSITE" id="PS52016">
    <property type="entry name" value="TONB_DEPENDENT_REC_3"/>
    <property type="match status" value="1"/>
</dbReference>
<dbReference type="Pfam" id="PF00593">
    <property type="entry name" value="TonB_dep_Rec_b-barrel"/>
    <property type="match status" value="1"/>
</dbReference>
<evidence type="ECO:0000256" key="11">
    <source>
        <dbReference type="RuleBase" id="RU003357"/>
    </source>
</evidence>
<evidence type="ECO:0000256" key="6">
    <source>
        <dbReference type="ARBA" id="ARBA00023077"/>
    </source>
</evidence>
<feature type="chain" id="PRO_5046598175" evidence="12">
    <location>
        <begin position="24"/>
        <end position="857"/>
    </location>
</feature>
<protein>
    <submittedName>
        <fullName evidence="15">TonB-dependent receptor</fullName>
    </submittedName>
</protein>
<comment type="caution">
    <text evidence="15">The sequence shown here is derived from an EMBL/GenBank/DDBJ whole genome shotgun (WGS) entry which is preliminary data.</text>
</comment>
<dbReference type="SUPFAM" id="SSF56935">
    <property type="entry name" value="Porins"/>
    <property type="match status" value="1"/>
</dbReference>
<dbReference type="Pfam" id="PF13715">
    <property type="entry name" value="CarbopepD_reg_2"/>
    <property type="match status" value="1"/>
</dbReference>